<name>A0A166WW14_9AGAM</name>
<gene>
    <name evidence="3" type="ORF">FIBSPDRAFT_809189</name>
</gene>
<feature type="compositionally biased region" description="Polar residues" evidence="1">
    <location>
        <begin position="110"/>
        <end position="128"/>
    </location>
</feature>
<feature type="compositionally biased region" description="Acidic residues" evidence="1">
    <location>
        <begin position="534"/>
        <end position="556"/>
    </location>
</feature>
<feature type="region of interest" description="Disordered" evidence="1">
    <location>
        <begin position="364"/>
        <end position="556"/>
    </location>
</feature>
<dbReference type="PANTHER" id="PTHR16019">
    <property type="entry name" value="SYNAPSE-ASSOCIATED PROTEIN"/>
    <property type="match status" value="1"/>
</dbReference>
<feature type="compositionally biased region" description="Polar residues" evidence="1">
    <location>
        <begin position="420"/>
        <end position="436"/>
    </location>
</feature>
<dbReference type="AlphaFoldDB" id="A0A166WW14"/>
<dbReference type="Proteomes" id="UP000076532">
    <property type="component" value="Unassembled WGS sequence"/>
</dbReference>
<accession>A0A166WW14</accession>
<dbReference type="EMBL" id="KV417480">
    <property type="protein sequence ID" value="KZP34165.1"/>
    <property type="molecule type" value="Genomic_DNA"/>
</dbReference>
<feature type="compositionally biased region" description="Acidic residues" evidence="1">
    <location>
        <begin position="467"/>
        <end position="494"/>
    </location>
</feature>
<feature type="region of interest" description="Disordered" evidence="1">
    <location>
        <begin position="1"/>
        <end position="31"/>
    </location>
</feature>
<dbReference type="STRING" id="436010.A0A166WW14"/>
<feature type="region of interest" description="Disordered" evidence="1">
    <location>
        <begin position="71"/>
        <end position="128"/>
    </location>
</feature>
<evidence type="ECO:0000256" key="1">
    <source>
        <dbReference type="SAM" id="MobiDB-lite"/>
    </source>
</evidence>
<dbReference type="OrthoDB" id="73788at2759"/>
<proteinExistence type="predicted"/>
<protein>
    <recommendedName>
        <fullName evidence="2">BSD domain-containing protein</fullName>
    </recommendedName>
</protein>
<feature type="compositionally biased region" description="Polar residues" evidence="1">
    <location>
        <begin position="245"/>
        <end position="261"/>
    </location>
</feature>
<dbReference type="InterPro" id="IPR051494">
    <property type="entry name" value="BSD_domain-containing"/>
</dbReference>
<dbReference type="Gene3D" id="1.10.3970.10">
    <property type="entry name" value="BSD domain"/>
    <property type="match status" value="1"/>
</dbReference>
<feature type="compositionally biased region" description="Low complexity" evidence="1">
    <location>
        <begin position="499"/>
        <end position="532"/>
    </location>
</feature>
<feature type="compositionally biased region" description="Polar residues" evidence="1">
    <location>
        <begin position="12"/>
        <end position="31"/>
    </location>
</feature>
<feature type="compositionally biased region" description="Low complexity" evidence="1">
    <location>
        <begin position="386"/>
        <end position="405"/>
    </location>
</feature>
<feature type="domain" description="BSD" evidence="2">
    <location>
        <begin position="327"/>
        <end position="356"/>
    </location>
</feature>
<sequence>MNYLDTYDITGTGATTPQPNSQPEQSLNEEVSQVIGQLGRFWGGFRKQSQSALETARKDLGDVVSQAQRELVKLTTDAAPDPPRATSPGTEAENEHSEAGSSLDGDKTPSARQQELPSSPTQSMFGRLQSSLPPNIVAMVQTHIPESIKNPSSVDFAQLKANLSAEFQRVQGVTVTQAEEYVRKSEAMLREAMREAGEVLKDAVKVIPPEEGGSSSAVMWDGTDVWMLPTPSSADTKGKGKESDPGQSSRPSVDTQRSAATRAQSLLKQLKYDPAVIRADPAAEESAKEEYSTWLHDELDSKDGGLANQHWEDLTKGVDESNDGRALQETHDALVPSEISEETFWKRYHFRVHQVEKQEEVRKTLLEGSAENDDEFSWEDDEEESSATSPHTKAAAISANDSASSERTLGIAKPKLTAVDSVSSSQVATPATTSPRQSEDSYDLVSSGNVSAVGEKKSVPPTKANESDDESEEDSEDEEDSDEEEDEDEEEEEVKQEAAKPTAPTKPVAPTKSAAPAKPTAPTKPAPATKPAAPEEDDDDEEEEEDEDESEGSDWE</sequence>
<dbReference type="InterPro" id="IPR035925">
    <property type="entry name" value="BSD_dom_sf"/>
</dbReference>
<dbReference type="SUPFAM" id="SSF140383">
    <property type="entry name" value="BSD domain-like"/>
    <property type="match status" value="1"/>
</dbReference>
<reference evidence="3 4" key="1">
    <citation type="journal article" date="2016" name="Mol. Biol. Evol.">
        <title>Comparative Genomics of Early-Diverging Mushroom-Forming Fungi Provides Insights into the Origins of Lignocellulose Decay Capabilities.</title>
        <authorList>
            <person name="Nagy L.G."/>
            <person name="Riley R."/>
            <person name="Tritt A."/>
            <person name="Adam C."/>
            <person name="Daum C."/>
            <person name="Floudas D."/>
            <person name="Sun H."/>
            <person name="Yadav J.S."/>
            <person name="Pangilinan J."/>
            <person name="Larsson K.H."/>
            <person name="Matsuura K."/>
            <person name="Barry K."/>
            <person name="Labutti K."/>
            <person name="Kuo R."/>
            <person name="Ohm R.A."/>
            <person name="Bhattacharya S.S."/>
            <person name="Shirouzu T."/>
            <person name="Yoshinaga Y."/>
            <person name="Martin F.M."/>
            <person name="Grigoriev I.V."/>
            <person name="Hibbett D.S."/>
        </authorList>
    </citation>
    <scope>NUCLEOTIDE SEQUENCE [LARGE SCALE GENOMIC DNA]</scope>
    <source>
        <strain evidence="3 4">CBS 109695</strain>
    </source>
</reference>
<evidence type="ECO:0000313" key="4">
    <source>
        <dbReference type="Proteomes" id="UP000076532"/>
    </source>
</evidence>
<feature type="compositionally biased region" description="Basic and acidic residues" evidence="1">
    <location>
        <begin position="93"/>
        <end position="109"/>
    </location>
</feature>
<dbReference type="InterPro" id="IPR005607">
    <property type="entry name" value="BSD_dom"/>
</dbReference>
<feature type="region of interest" description="Disordered" evidence="1">
    <location>
        <begin position="225"/>
        <end position="261"/>
    </location>
</feature>
<dbReference type="Pfam" id="PF03909">
    <property type="entry name" value="BSD"/>
    <property type="match status" value="1"/>
</dbReference>
<evidence type="ECO:0000313" key="3">
    <source>
        <dbReference type="EMBL" id="KZP34165.1"/>
    </source>
</evidence>
<feature type="compositionally biased region" description="Acidic residues" evidence="1">
    <location>
        <begin position="370"/>
        <end position="385"/>
    </location>
</feature>
<dbReference type="PANTHER" id="PTHR16019:SF5">
    <property type="entry name" value="BSD DOMAIN-CONTAINING PROTEIN 1"/>
    <property type="match status" value="1"/>
</dbReference>
<dbReference type="PROSITE" id="PS50858">
    <property type="entry name" value="BSD"/>
    <property type="match status" value="1"/>
</dbReference>
<evidence type="ECO:0000259" key="2">
    <source>
        <dbReference type="PROSITE" id="PS50858"/>
    </source>
</evidence>
<dbReference type="GO" id="GO:0005737">
    <property type="term" value="C:cytoplasm"/>
    <property type="evidence" value="ECO:0007669"/>
    <property type="project" value="TreeGrafter"/>
</dbReference>
<organism evidence="3 4">
    <name type="scientific">Athelia psychrophila</name>
    <dbReference type="NCBI Taxonomy" id="1759441"/>
    <lineage>
        <taxon>Eukaryota</taxon>
        <taxon>Fungi</taxon>
        <taxon>Dikarya</taxon>
        <taxon>Basidiomycota</taxon>
        <taxon>Agaricomycotina</taxon>
        <taxon>Agaricomycetes</taxon>
        <taxon>Agaricomycetidae</taxon>
        <taxon>Atheliales</taxon>
        <taxon>Atheliaceae</taxon>
        <taxon>Athelia</taxon>
    </lineage>
</organism>
<keyword evidence="4" id="KW-1185">Reference proteome</keyword>